<evidence type="ECO:0000256" key="2">
    <source>
        <dbReference type="ARBA" id="ARBA00022741"/>
    </source>
</evidence>
<dbReference type="InterPro" id="IPR011761">
    <property type="entry name" value="ATP-grasp"/>
</dbReference>
<dbReference type="EMBL" id="LIZX01000031">
    <property type="protein sequence ID" value="KPJ69134.1"/>
    <property type="molecule type" value="Genomic_DNA"/>
</dbReference>
<dbReference type="Gene3D" id="3.30.470.20">
    <property type="entry name" value="ATP-grasp fold, B domain"/>
    <property type="match status" value="1"/>
</dbReference>
<dbReference type="PATRIC" id="fig|1703775.3.peg.1481"/>
<dbReference type="GO" id="GO:0046872">
    <property type="term" value="F:metal ion binding"/>
    <property type="evidence" value="ECO:0007669"/>
    <property type="project" value="InterPro"/>
</dbReference>
<dbReference type="InterPro" id="IPR013815">
    <property type="entry name" value="ATP_grasp_subdomain_1"/>
</dbReference>
<dbReference type="Proteomes" id="UP000051861">
    <property type="component" value="Unassembled WGS sequence"/>
</dbReference>
<dbReference type="Pfam" id="PF13549">
    <property type="entry name" value="ATP-grasp_5"/>
    <property type="match status" value="1"/>
</dbReference>
<evidence type="ECO:0000256" key="3">
    <source>
        <dbReference type="ARBA" id="ARBA00022840"/>
    </source>
</evidence>
<dbReference type="PANTHER" id="PTHR43334">
    <property type="entry name" value="ACETATE--COA LIGASE [ADP-FORMING]"/>
    <property type="match status" value="1"/>
</dbReference>
<dbReference type="PANTHER" id="PTHR43334:SF2">
    <property type="entry name" value="ACETATE--COA LIGASE [ADP-FORMING]"/>
    <property type="match status" value="1"/>
</dbReference>
<dbReference type="AlphaFoldDB" id="A0A0S7Y333"/>
<dbReference type="Gene3D" id="3.40.50.720">
    <property type="entry name" value="NAD(P)-binding Rossmann-like Domain"/>
    <property type="match status" value="1"/>
</dbReference>
<evidence type="ECO:0000259" key="6">
    <source>
        <dbReference type="PROSITE" id="PS50975"/>
    </source>
</evidence>
<dbReference type="Pfam" id="PF13380">
    <property type="entry name" value="CoA_binding_2"/>
    <property type="match status" value="1"/>
</dbReference>
<protein>
    <submittedName>
        <fullName evidence="7">Acyl-CoA synthetase</fullName>
    </submittedName>
</protein>
<dbReference type="InterPro" id="IPR016102">
    <property type="entry name" value="Succinyl-CoA_synth-like"/>
</dbReference>
<dbReference type="SUPFAM" id="SSF51735">
    <property type="entry name" value="NAD(P)-binding Rossmann-fold domains"/>
    <property type="match status" value="1"/>
</dbReference>
<feature type="domain" description="ATP-grasp" evidence="6">
    <location>
        <begin position="504"/>
        <end position="540"/>
    </location>
</feature>
<dbReference type="SMART" id="SM00881">
    <property type="entry name" value="CoA_binding"/>
    <property type="match status" value="1"/>
</dbReference>
<accession>A0A0S7Y333</accession>
<sequence>MNNTNERITDKLNSFFYPKSIAIIGASRRPGSVGHSLLANLIDSRFQGILYPVNPKATGILGIKSYPTVTDIPDMVDLAVIIVPSHAVPTVLEECGKMHINGAIVISAGFKEIGGEGIELEKKAQQVIQEYDISLVGPNCLGVINTDPRSSMNATFGTQMSKEGNISFVSQSGALCVTVLDYAIESNIGFSKFISMGNKAGLTENELLLYLKNDPKTDVILMYLEDLANGREFMKIARETTSNLSHPKPIIALKAGRTLLGAKAASSHTGSLAGSDKVYDAIFSQCGVLRGETLEEIFDYVKGFSSQPLPKGKNVAIITNSGGPGILATDSCIRHGLNIASFSPGTAKSLKKILPPTVSLNNPLDLIAEAQHEQYEATLREILKDKNVHSSIVIVTPTTFTKVEKIADSIVKTAKKFQKPVLCCLLGVYDVSGGIEILEENGIPSYRFPESAARVLSEMTQFTWWLSRPQTGIKKYRVNKAKAEEIIDSVKKEGRHFLLEHESYEVLQAYRFPVIKSFFAKNEGQAVEAAQKIGFPVVLKITSPDILHKFDYGGVKLNLKNKTEVRKAFHEIIETILVKKPDANIRGMIVEEMAPQGKEIILGMNRDPQFGPILMFGMGGIYVEALEDVTFRLAPIRELTAKMMIAKTKTYKILEGFRGEPAYDVEAIAECLKKLSQLVTDFEDIKELDLNPLIVFEKGRGCSIVDARIILGSI</sequence>
<dbReference type="SUPFAM" id="SSF56059">
    <property type="entry name" value="Glutathione synthetase ATP-binding domain-like"/>
    <property type="match status" value="1"/>
</dbReference>
<dbReference type="GO" id="GO:0043758">
    <property type="term" value="F:acetate-CoA ligase (ADP-forming) activity"/>
    <property type="evidence" value="ECO:0007669"/>
    <property type="project" value="InterPro"/>
</dbReference>
<dbReference type="Gene3D" id="3.30.1490.20">
    <property type="entry name" value="ATP-grasp fold, A domain"/>
    <property type="match status" value="1"/>
</dbReference>
<proteinExistence type="inferred from homology"/>
<dbReference type="InterPro" id="IPR036291">
    <property type="entry name" value="NAD(P)-bd_dom_sf"/>
</dbReference>
<organism evidence="7 8">
    <name type="scientific">candidate division WOR-1 bacterium DG_54_3</name>
    <dbReference type="NCBI Taxonomy" id="1703775"/>
    <lineage>
        <taxon>Bacteria</taxon>
        <taxon>Bacillati</taxon>
        <taxon>Saganbacteria</taxon>
    </lineage>
</organism>
<keyword evidence="1" id="KW-0436">Ligase</keyword>
<dbReference type="GO" id="GO:0005524">
    <property type="term" value="F:ATP binding"/>
    <property type="evidence" value="ECO:0007669"/>
    <property type="project" value="UniProtKB-UniRule"/>
</dbReference>
<dbReference type="FunFam" id="3.30.1490.20:FF:000020">
    <property type="entry name" value="Protein lysine acetyltransferase"/>
    <property type="match status" value="1"/>
</dbReference>
<evidence type="ECO:0000313" key="7">
    <source>
        <dbReference type="EMBL" id="KPJ69134.1"/>
    </source>
</evidence>
<dbReference type="Pfam" id="PF13607">
    <property type="entry name" value="Succ_CoA_lig"/>
    <property type="match status" value="1"/>
</dbReference>
<dbReference type="InterPro" id="IPR003781">
    <property type="entry name" value="CoA-bd"/>
</dbReference>
<keyword evidence="3 5" id="KW-0067">ATP-binding</keyword>
<dbReference type="InterPro" id="IPR051538">
    <property type="entry name" value="Acyl-CoA_Synth/Transferase"/>
</dbReference>
<evidence type="ECO:0000313" key="8">
    <source>
        <dbReference type="Proteomes" id="UP000051861"/>
    </source>
</evidence>
<dbReference type="InterPro" id="IPR032875">
    <property type="entry name" value="Succ_CoA_lig_flav_dom"/>
</dbReference>
<dbReference type="SUPFAM" id="SSF52210">
    <property type="entry name" value="Succinyl-CoA synthetase domains"/>
    <property type="match status" value="2"/>
</dbReference>
<comment type="similarity">
    <text evidence="4">In the N-terminal section; belongs to the acetate CoA ligase alpha subunit family.</text>
</comment>
<evidence type="ECO:0000256" key="5">
    <source>
        <dbReference type="PROSITE-ProRule" id="PRU00409"/>
    </source>
</evidence>
<dbReference type="InterPro" id="IPR043938">
    <property type="entry name" value="Ligase_CoA_dom"/>
</dbReference>
<reference evidence="7 8" key="1">
    <citation type="journal article" date="2015" name="Microbiome">
        <title>Genomic resolution of linkages in carbon, nitrogen, and sulfur cycling among widespread estuary sediment bacteria.</title>
        <authorList>
            <person name="Baker B.J."/>
            <person name="Lazar C.S."/>
            <person name="Teske A.P."/>
            <person name="Dick G.J."/>
        </authorList>
    </citation>
    <scope>NUCLEOTIDE SEQUENCE [LARGE SCALE GENOMIC DNA]</scope>
    <source>
        <strain evidence="7">DG_54_3</strain>
    </source>
</reference>
<dbReference type="Pfam" id="PF19045">
    <property type="entry name" value="Ligase_CoA_2"/>
    <property type="match status" value="1"/>
</dbReference>
<dbReference type="PROSITE" id="PS50975">
    <property type="entry name" value="ATP_GRASP"/>
    <property type="match status" value="1"/>
</dbReference>
<name>A0A0S7Y333_UNCSA</name>
<dbReference type="Gene3D" id="3.40.50.261">
    <property type="entry name" value="Succinyl-CoA synthetase domains"/>
    <property type="match status" value="2"/>
</dbReference>
<keyword evidence="2 5" id="KW-0547">Nucleotide-binding</keyword>
<gene>
    <name evidence="7" type="ORF">AMJ44_04555</name>
</gene>
<comment type="caution">
    <text evidence="7">The sequence shown here is derived from an EMBL/GenBank/DDBJ whole genome shotgun (WGS) entry which is preliminary data.</text>
</comment>
<evidence type="ECO:0000256" key="1">
    <source>
        <dbReference type="ARBA" id="ARBA00022598"/>
    </source>
</evidence>
<evidence type="ECO:0000256" key="4">
    <source>
        <dbReference type="ARBA" id="ARBA00060888"/>
    </source>
</evidence>